<gene>
    <name evidence="1" type="ORF">LARSCL_LOCUS8593</name>
</gene>
<protein>
    <submittedName>
        <fullName evidence="1">Uncharacterized protein</fullName>
    </submittedName>
</protein>
<evidence type="ECO:0000313" key="1">
    <source>
        <dbReference type="EMBL" id="CAL1276344.1"/>
    </source>
</evidence>
<dbReference type="AlphaFoldDB" id="A0AAV1ZYS3"/>
<keyword evidence="2" id="KW-1185">Reference proteome</keyword>
<dbReference type="EMBL" id="CAXIEN010000092">
    <property type="protein sequence ID" value="CAL1276344.1"/>
    <property type="molecule type" value="Genomic_DNA"/>
</dbReference>
<name>A0AAV1ZYS3_9ARAC</name>
<dbReference type="Proteomes" id="UP001497382">
    <property type="component" value="Unassembled WGS sequence"/>
</dbReference>
<organism evidence="1 2">
    <name type="scientific">Larinioides sclopetarius</name>
    <dbReference type="NCBI Taxonomy" id="280406"/>
    <lineage>
        <taxon>Eukaryota</taxon>
        <taxon>Metazoa</taxon>
        <taxon>Ecdysozoa</taxon>
        <taxon>Arthropoda</taxon>
        <taxon>Chelicerata</taxon>
        <taxon>Arachnida</taxon>
        <taxon>Araneae</taxon>
        <taxon>Araneomorphae</taxon>
        <taxon>Entelegynae</taxon>
        <taxon>Araneoidea</taxon>
        <taxon>Araneidae</taxon>
        <taxon>Larinioides</taxon>
    </lineage>
</organism>
<sequence>MNSPEEFLKQLVKKDTMEQGSIVVCDESLKQQAMNMLPFRIDEVLQEHWKK</sequence>
<reference evidence="1 2" key="1">
    <citation type="submission" date="2024-04" db="EMBL/GenBank/DDBJ databases">
        <authorList>
            <person name="Rising A."/>
            <person name="Reimegard J."/>
            <person name="Sonavane S."/>
            <person name="Akerstrom W."/>
            <person name="Nylinder S."/>
            <person name="Hedman E."/>
            <person name="Kallberg Y."/>
        </authorList>
    </citation>
    <scope>NUCLEOTIDE SEQUENCE [LARGE SCALE GENOMIC DNA]</scope>
</reference>
<evidence type="ECO:0000313" key="2">
    <source>
        <dbReference type="Proteomes" id="UP001497382"/>
    </source>
</evidence>
<comment type="caution">
    <text evidence="1">The sequence shown here is derived from an EMBL/GenBank/DDBJ whole genome shotgun (WGS) entry which is preliminary data.</text>
</comment>
<proteinExistence type="predicted"/>
<accession>A0AAV1ZYS3</accession>